<gene>
    <name evidence="2" type="ORF">ACFQ2O_12855</name>
</gene>
<feature type="non-terminal residue" evidence="2">
    <location>
        <position position="93"/>
    </location>
</feature>
<feature type="transmembrane region" description="Helical" evidence="1">
    <location>
        <begin position="68"/>
        <end position="86"/>
    </location>
</feature>
<evidence type="ECO:0000313" key="2">
    <source>
        <dbReference type="EMBL" id="MFD1187097.1"/>
    </source>
</evidence>
<keyword evidence="1" id="KW-1133">Transmembrane helix</keyword>
<evidence type="ECO:0000256" key="1">
    <source>
        <dbReference type="SAM" id="Phobius"/>
    </source>
</evidence>
<keyword evidence="1" id="KW-0812">Transmembrane</keyword>
<proteinExistence type="predicted"/>
<dbReference type="EMBL" id="JBHTLD010000114">
    <property type="protein sequence ID" value="MFD1187097.1"/>
    <property type="molecule type" value="Genomic_DNA"/>
</dbReference>
<dbReference type="Proteomes" id="UP001597094">
    <property type="component" value="Unassembled WGS sequence"/>
</dbReference>
<dbReference type="RefSeq" id="WP_377528209.1">
    <property type="nucleotide sequence ID" value="NZ_JBHTLD010000114.1"/>
</dbReference>
<keyword evidence="1" id="KW-0472">Membrane</keyword>
<name>A0ABW3SRK6_9BACT</name>
<comment type="caution">
    <text evidence="2">The sequence shown here is derived from an EMBL/GenBank/DDBJ whole genome shotgun (WGS) entry which is preliminary data.</text>
</comment>
<keyword evidence="3" id="KW-1185">Reference proteome</keyword>
<organism evidence="2 3">
    <name type="scientific">Pontibacter rugosus</name>
    <dbReference type="NCBI Taxonomy" id="1745966"/>
    <lineage>
        <taxon>Bacteria</taxon>
        <taxon>Pseudomonadati</taxon>
        <taxon>Bacteroidota</taxon>
        <taxon>Cytophagia</taxon>
        <taxon>Cytophagales</taxon>
        <taxon>Hymenobacteraceae</taxon>
        <taxon>Pontibacter</taxon>
    </lineage>
</organism>
<feature type="transmembrane region" description="Helical" evidence="1">
    <location>
        <begin position="36"/>
        <end position="56"/>
    </location>
</feature>
<feature type="transmembrane region" description="Helical" evidence="1">
    <location>
        <begin position="12"/>
        <end position="30"/>
    </location>
</feature>
<protein>
    <submittedName>
        <fullName evidence="2">Uncharacterized protein</fullName>
    </submittedName>
</protein>
<accession>A0ABW3SRK6</accession>
<reference evidence="3" key="1">
    <citation type="journal article" date="2019" name="Int. J. Syst. Evol. Microbiol.">
        <title>The Global Catalogue of Microorganisms (GCM) 10K type strain sequencing project: providing services to taxonomists for standard genome sequencing and annotation.</title>
        <authorList>
            <consortium name="The Broad Institute Genomics Platform"/>
            <consortium name="The Broad Institute Genome Sequencing Center for Infectious Disease"/>
            <person name="Wu L."/>
            <person name="Ma J."/>
        </authorList>
    </citation>
    <scope>NUCLEOTIDE SEQUENCE [LARGE SCALE GENOMIC DNA]</scope>
    <source>
        <strain evidence="3">JCM 31319</strain>
    </source>
</reference>
<evidence type="ECO:0000313" key="3">
    <source>
        <dbReference type="Proteomes" id="UP001597094"/>
    </source>
</evidence>
<sequence length="93" mass="10978">MGTKNNIWLDHLYTPIEFMMLAAVYLVSFQKSLYKYTVVGVVILFIILNFIIVMMGVDITKMNSMPRILESIFLISMAILYFYQTLHNFNYTY</sequence>